<gene>
    <name evidence="11" type="ORF">KFL_002820200</name>
</gene>
<sequence>MEGIQQLQQLGPSPAKPSKAKKQPNQAPQPKTLYPPPELLEDLCSRFVLNAPEEELKSFERIGFLIELAHWFYEDHVREQQPALRSFSLSDFIAAMFKHCAALRPYGEFADEIYRSFTDYKVKVPTTGAILLNPAMDKCVMVRGWKQHSAWGFPKGKKNFQEEDLACAIREVEEEIGYNIGGHVNPEDFLEVEIAEQRCRLYIVTGVEESTPFLTRTKKEIGEIAWHWIADLPDVENEDPDNPGNPNKGANGLKYFLVWPYMRGLKNWIAARKAPGGGRSKRKKGLTGPSNPTSSGRSAVAPPPSDPAPATRELPQMPAVEFQASDVPSGTQPTALYSSPDFSNFRFDVARILPLLTFPEKVQHASL</sequence>
<evidence type="ECO:0000256" key="8">
    <source>
        <dbReference type="ARBA" id="ARBA00023211"/>
    </source>
</evidence>
<dbReference type="STRING" id="105231.A0A1Y1I5T4"/>
<dbReference type="InterPro" id="IPR036189">
    <property type="entry name" value="DCP2_BoxA_sf"/>
</dbReference>
<protein>
    <submittedName>
        <fullName evidence="11">NUDIX hydrolase domain containing protein</fullName>
    </submittedName>
</protein>
<dbReference type="GO" id="GO:0000184">
    <property type="term" value="P:nuclear-transcribed mRNA catabolic process, nonsense-mediated decay"/>
    <property type="evidence" value="ECO:0007669"/>
    <property type="project" value="InterPro"/>
</dbReference>
<dbReference type="CDD" id="cd03672">
    <property type="entry name" value="NUDIX_Dcp2p_Nudt20"/>
    <property type="match status" value="1"/>
</dbReference>
<dbReference type="SUPFAM" id="SSF140586">
    <property type="entry name" value="Dcp2 domain-like"/>
    <property type="match status" value="1"/>
</dbReference>
<dbReference type="Pfam" id="PF05026">
    <property type="entry name" value="DCP2"/>
    <property type="match status" value="1"/>
</dbReference>
<dbReference type="Proteomes" id="UP000054558">
    <property type="component" value="Unassembled WGS sequence"/>
</dbReference>
<keyword evidence="6 11" id="KW-0378">Hydrolase</keyword>
<keyword evidence="5" id="KW-0479">Metal-binding</keyword>
<dbReference type="InterPro" id="IPR000086">
    <property type="entry name" value="NUDIX_hydrolase_dom"/>
</dbReference>
<feature type="compositionally biased region" description="Low complexity" evidence="9">
    <location>
        <begin position="12"/>
        <end position="31"/>
    </location>
</feature>
<evidence type="ECO:0000256" key="6">
    <source>
        <dbReference type="ARBA" id="ARBA00022801"/>
    </source>
</evidence>
<evidence type="ECO:0000256" key="3">
    <source>
        <dbReference type="ARBA" id="ARBA00005279"/>
    </source>
</evidence>
<dbReference type="Pfam" id="PF00293">
    <property type="entry name" value="NUDIX"/>
    <property type="match status" value="1"/>
</dbReference>
<keyword evidence="4" id="KW-0963">Cytoplasm</keyword>
<dbReference type="PROSITE" id="PS51462">
    <property type="entry name" value="NUDIX"/>
    <property type="match status" value="1"/>
</dbReference>
<evidence type="ECO:0000256" key="7">
    <source>
        <dbReference type="ARBA" id="ARBA00022884"/>
    </source>
</evidence>
<dbReference type="GO" id="GO:0030145">
    <property type="term" value="F:manganese ion binding"/>
    <property type="evidence" value="ECO:0007669"/>
    <property type="project" value="InterPro"/>
</dbReference>
<keyword evidence="8" id="KW-0464">Manganese</keyword>
<dbReference type="GO" id="GO:0140933">
    <property type="term" value="F:5'-(N(7)-methylguanosine 5'-triphospho)-[mRNA] hydrolase activity"/>
    <property type="evidence" value="ECO:0007669"/>
    <property type="project" value="InterPro"/>
</dbReference>
<dbReference type="OMA" id="PIRLCFQ"/>
<keyword evidence="7" id="KW-0694">RNA-binding</keyword>
<evidence type="ECO:0000259" key="10">
    <source>
        <dbReference type="PROSITE" id="PS51462"/>
    </source>
</evidence>
<dbReference type="Gene3D" id="3.90.79.10">
    <property type="entry name" value="Nucleoside Triphosphate Pyrophosphohydrolase"/>
    <property type="match status" value="1"/>
</dbReference>
<evidence type="ECO:0000256" key="1">
    <source>
        <dbReference type="ARBA" id="ARBA00001936"/>
    </source>
</evidence>
<dbReference type="SMART" id="SM01125">
    <property type="entry name" value="DCP2"/>
    <property type="match status" value="1"/>
</dbReference>
<dbReference type="InterPro" id="IPR020084">
    <property type="entry name" value="NUDIX_hydrolase_CS"/>
</dbReference>
<dbReference type="InterPro" id="IPR015797">
    <property type="entry name" value="NUDIX_hydrolase-like_dom_sf"/>
</dbReference>
<accession>A0A1Y1I5T4</accession>
<dbReference type="GO" id="GO:0000290">
    <property type="term" value="P:deadenylation-dependent decapping of nuclear-transcribed mRNA"/>
    <property type="evidence" value="ECO:0000318"/>
    <property type="project" value="GO_Central"/>
</dbReference>
<feature type="domain" description="Nudix hydrolase" evidence="10">
    <location>
        <begin position="122"/>
        <end position="250"/>
    </location>
</feature>
<organism evidence="11 12">
    <name type="scientific">Klebsormidium nitens</name>
    <name type="common">Green alga</name>
    <name type="synonym">Ulothrix nitens</name>
    <dbReference type="NCBI Taxonomy" id="105231"/>
    <lineage>
        <taxon>Eukaryota</taxon>
        <taxon>Viridiplantae</taxon>
        <taxon>Streptophyta</taxon>
        <taxon>Klebsormidiophyceae</taxon>
        <taxon>Klebsormidiales</taxon>
        <taxon>Klebsormidiaceae</taxon>
        <taxon>Klebsormidium</taxon>
    </lineage>
</organism>
<feature type="compositionally biased region" description="Polar residues" evidence="9">
    <location>
        <begin position="288"/>
        <end position="297"/>
    </location>
</feature>
<name>A0A1Y1I5T4_KLENI</name>
<dbReference type="EMBL" id="DF237231">
    <property type="protein sequence ID" value="GAQ86324.1"/>
    <property type="molecule type" value="Genomic_DNA"/>
</dbReference>
<dbReference type="GO" id="GO:0003723">
    <property type="term" value="F:RNA binding"/>
    <property type="evidence" value="ECO:0007669"/>
    <property type="project" value="UniProtKB-KW"/>
</dbReference>
<feature type="compositionally biased region" description="Polar residues" evidence="9">
    <location>
        <begin position="1"/>
        <end position="11"/>
    </location>
</feature>
<evidence type="ECO:0000313" key="12">
    <source>
        <dbReference type="Proteomes" id="UP000054558"/>
    </source>
</evidence>
<feature type="region of interest" description="Disordered" evidence="9">
    <location>
        <begin position="1"/>
        <end position="34"/>
    </location>
</feature>
<dbReference type="PANTHER" id="PTHR23114">
    <property type="entry name" value="M7GPPPN-MRNA HYDROLASE"/>
    <property type="match status" value="1"/>
</dbReference>
<evidence type="ECO:0000256" key="5">
    <source>
        <dbReference type="ARBA" id="ARBA00022723"/>
    </source>
</evidence>
<comment type="subcellular location">
    <subcellularLocation>
        <location evidence="2">Cytoplasm</location>
    </subcellularLocation>
</comment>
<dbReference type="Gene3D" id="1.10.10.1050">
    <property type="entry name" value="Dcp2, box A domain"/>
    <property type="match status" value="1"/>
</dbReference>
<keyword evidence="12" id="KW-1185">Reference proteome</keyword>
<dbReference type="PANTHER" id="PTHR23114:SF17">
    <property type="entry name" value="M7GPPPN-MRNA HYDROLASE"/>
    <property type="match status" value="1"/>
</dbReference>
<reference evidence="11 12" key="1">
    <citation type="journal article" date="2014" name="Nat. Commun.">
        <title>Klebsormidium flaccidum genome reveals primary factors for plant terrestrial adaptation.</title>
        <authorList>
            <person name="Hori K."/>
            <person name="Maruyama F."/>
            <person name="Fujisawa T."/>
            <person name="Togashi T."/>
            <person name="Yamamoto N."/>
            <person name="Seo M."/>
            <person name="Sato S."/>
            <person name="Yamada T."/>
            <person name="Mori H."/>
            <person name="Tajima N."/>
            <person name="Moriyama T."/>
            <person name="Ikeuchi M."/>
            <person name="Watanabe M."/>
            <person name="Wada H."/>
            <person name="Kobayashi K."/>
            <person name="Saito M."/>
            <person name="Masuda T."/>
            <person name="Sasaki-Sekimoto Y."/>
            <person name="Mashiguchi K."/>
            <person name="Awai K."/>
            <person name="Shimojima M."/>
            <person name="Masuda S."/>
            <person name="Iwai M."/>
            <person name="Nobusawa T."/>
            <person name="Narise T."/>
            <person name="Kondo S."/>
            <person name="Saito H."/>
            <person name="Sato R."/>
            <person name="Murakawa M."/>
            <person name="Ihara Y."/>
            <person name="Oshima-Yamada Y."/>
            <person name="Ohtaka K."/>
            <person name="Satoh M."/>
            <person name="Sonobe K."/>
            <person name="Ishii M."/>
            <person name="Ohtani R."/>
            <person name="Kanamori-Sato M."/>
            <person name="Honoki R."/>
            <person name="Miyazaki D."/>
            <person name="Mochizuki H."/>
            <person name="Umetsu J."/>
            <person name="Higashi K."/>
            <person name="Shibata D."/>
            <person name="Kamiya Y."/>
            <person name="Sato N."/>
            <person name="Nakamura Y."/>
            <person name="Tabata S."/>
            <person name="Ida S."/>
            <person name="Kurokawa K."/>
            <person name="Ohta H."/>
        </authorList>
    </citation>
    <scope>NUCLEOTIDE SEQUENCE [LARGE SCALE GENOMIC DNA]</scope>
    <source>
        <strain evidence="11 12">NIES-2285</strain>
    </source>
</reference>
<dbReference type="InterPro" id="IPR044099">
    <property type="entry name" value="Dcp2_NUDIX"/>
</dbReference>
<evidence type="ECO:0000256" key="9">
    <source>
        <dbReference type="SAM" id="MobiDB-lite"/>
    </source>
</evidence>
<evidence type="ECO:0000256" key="4">
    <source>
        <dbReference type="ARBA" id="ARBA00022490"/>
    </source>
</evidence>
<evidence type="ECO:0000313" key="11">
    <source>
        <dbReference type="EMBL" id="GAQ86324.1"/>
    </source>
</evidence>
<dbReference type="PROSITE" id="PS00893">
    <property type="entry name" value="NUDIX_BOX"/>
    <property type="match status" value="1"/>
</dbReference>
<comment type="cofactor">
    <cofactor evidence="1">
        <name>Mn(2+)</name>
        <dbReference type="ChEBI" id="CHEBI:29035"/>
    </cofactor>
</comment>
<dbReference type="OrthoDB" id="18996at2759"/>
<dbReference type="AlphaFoldDB" id="A0A1Y1I5T4"/>
<comment type="similarity">
    <text evidence="3">Belongs to the Nudix hydrolase family. DCP2 subfamily.</text>
</comment>
<evidence type="ECO:0000256" key="2">
    <source>
        <dbReference type="ARBA" id="ARBA00004496"/>
    </source>
</evidence>
<dbReference type="GO" id="GO:0005737">
    <property type="term" value="C:cytoplasm"/>
    <property type="evidence" value="ECO:0000318"/>
    <property type="project" value="GO_Central"/>
</dbReference>
<proteinExistence type="inferred from homology"/>
<dbReference type="SUPFAM" id="SSF55811">
    <property type="entry name" value="Nudix"/>
    <property type="match status" value="1"/>
</dbReference>
<feature type="region of interest" description="Disordered" evidence="9">
    <location>
        <begin position="273"/>
        <end position="312"/>
    </location>
</feature>
<dbReference type="FunFam" id="3.90.79.10:FF:000003">
    <property type="entry name" value="M7GpppN-mRNA hydrolase isoform 2"/>
    <property type="match status" value="1"/>
</dbReference>
<dbReference type="InterPro" id="IPR007722">
    <property type="entry name" value="DCP2_BoxA"/>
</dbReference>